<accession>C0VZI3</accession>
<dbReference type="Pfam" id="PF14013">
    <property type="entry name" value="MT0933_antitox"/>
    <property type="match status" value="1"/>
</dbReference>
<evidence type="ECO:0000313" key="1">
    <source>
        <dbReference type="EMBL" id="EEH64102.1"/>
    </source>
</evidence>
<proteinExistence type="predicted"/>
<evidence type="ECO:0000313" key="2">
    <source>
        <dbReference type="Proteomes" id="UP000010301"/>
    </source>
</evidence>
<name>C0VZI3_9ACTO</name>
<gene>
    <name evidence="1" type="ORF">HMPREF0044_0573</name>
</gene>
<organism evidence="1 2">
    <name type="scientific">Gleimia coleocanis DSM 15436</name>
    <dbReference type="NCBI Taxonomy" id="525245"/>
    <lineage>
        <taxon>Bacteria</taxon>
        <taxon>Bacillati</taxon>
        <taxon>Actinomycetota</taxon>
        <taxon>Actinomycetes</taxon>
        <taxon>Actinomycetales</taxon>
        <taxon>Actinomycetaceae</taxon>
        <taxon>Gleimia</taxon>
    </lineage>
</organism>
<dbReference type="AlphaFoldDB" id="C0VZI3"/>
<dbReference type="EMBL" id="ACFG01000029">
    <property type="protein sequence ID" value="EEH64102.1"/>
    <property type="molecule type" value="Genomic_DNA"/>
</dbReference>
<protein>
    <submittedName>
        <fullName evidence="1">Uncharacterized protein</fullName>
    </submittedName>
</protein>
<comment type="caution">
    <text evidence="1">The sequence shown here is derived from an EMBL/GenBank/DDBJ whole genome shotgun (WGS) entry which is preliminary data.</text>
</comment>
<reference evidence="1 2" key="1">
    <citation type="submission" date="2009-01" db="EMBL/GenBank/DDBJ databases">
        <authorList>
            <person name="Qin X."/>
            <person name="Bachman B."/>
            <person name="Battles P."/>
            <person name="Bell A."/>
            <person name="Bess C."/>
            <person name="Bickham C."/>
            <person name="Chaboub L."/>
            <person name="Chen D."/>
            <person name="Coyle M."/>
            <person name="Deiros D.R."/>
            <person name="Dinh H."/>
            <person name="Forbes L."/>
            <person name="Fowler G."/>
            <person name="Francisco L."/>
            <person name="Fu Q."/>
            <person name="Gubbala S."/>
            <person name="Hale W."/>
            <person name="Han Y."/>
            <person name="Hemphill L."/>
            <person name="Highlander S.K."/>
            <person name="Hirani K."/>
            <person name="Hogues M."/>
            <person name="Jackson L."/>
            <person name="Jakkamsetti A."/>
            <person name="Javaid M."/>
            <person name="Jiang H."/>
            <person name="Korchina V."/>
            <person name="Kovar C."/>
            <person name="Lara F."/>
            <person name="Lee S."/>
            <person name="Mata R."/>
            <person name="Mathew T."/>
            <person name="Moen C."/>
            <person name="Morales K."/>
            <person name="Munidasa M."/>
            <person name="Nazareth L."/>
            <person name="Ngo R."/>
            <person name="Nguyen L."/>
            <person name="Okwuonu G."/>
            <person name="Ongeri F."/>
            <person name="Patil S."/>
            <person name="Petrosino J."/>
            <person name="Pham C."/>
            <person name="Pham P."/>
            <person name="Pu L.-L."/>
            <person name="Puazo M."/>
            <person name="Raj R."/>
            <person name="Reid J."/>
            <person name="Rouhana J."/>
            <person name="Saada N."/>
            <person name="Shang Y."/>
            <person name="Simmons D."/>
            <person name="Thornton R."/>
            <person name="Warren J."/>
            <person name="Weissenberger G."/>
            <person name="Zhang J."/>
            <person name="Zhang L."/>
            <person name="Zhou C."/>
            <person name="Zhu D."/>
            <person name="Muzny D."/>
            <person name="Worley K."/>
            <person name="Gibbs R."/>
        </authorList>
    </citation>
    <scope>NUCLEOTIDE SEQUENCE [LARGE SCALE GENOMIC DNA]</scope>
    <source>
        <strain evidence="1 2">DSM 15436</strain>
    </source>
</reference>
<dbReference type="InterPro" id="IPR028037">
    <property type="entry name" value="Antitoxin_Rv0909/MT0933"/>
</dbReference>
<dbReference type="HOGENOM" id="CLU_148727_1_0_11"/>
<dbReference type="Proteomes" id="UP000010301">
    <property type="component" value="Unassembled WGS sequence"/>
</dbReference>
<keyword evidence="2" id="KW-1185">Reference proteome</keyword>
<sequence>MFHVKFGYNYRIVRFPYRLVLVVCKETTMNLDDIKNIVTEKVAELSKDEATTDTVLDKVQEVAEKATGGKLGEHLDTARDFLDSKLGGE</sequence>